<dbReference type="InParanoid" id="D8LKC1"/>
<dbReference type="Proteomes" id="UP000002630">
    <property type="component" value="Linkage Group LG02"/>
</dbReference>
<proteinExistence type="predicted"/>
<accession>D8LKC1</accession>
<evidence type="ECO:0000313" key="2">
    <source>
        <dbReference type="Proteomes" id="UP000002630"/>
    </source>
</evidence>
<organism evidence="1 2">
    <name type="scientific">Ectocarpus siliculosus</name>
    <name type="common">Brown alga</name>
    <name type="synonym">Conferva siliculosa</name>
    <dbReference type="NCBI Taxonomy" id="2880"/>
    <lineage>
        <taxon>Eukaryota</taxon>
        <taxon>Sar</taxon>
        <taxon>Stramenopiles</taxon>
        <taxon>Ochrophyta</taxon>
        <taxon>PX clade</taxon>
        <taxon>Phaeophyceae</taxon>
        <taxon>Ectocarpales</taxon>
        <taxon>Ectocarpaceae</taxon>
        <taxon>Ectocarpus</taxon>
    </lineage>
</organism>
<keyword evidence="2" id="KW-1185">Reference proteome</keyword>
<protein>
    <submittedName>
        <fullName evidence="1">Uncharacterized protein</fullName>
    </submittedName>
</protein>
<evidence type="ECO:0000313" key="1">
    <source>
        <dbReference type="EMBL" id="CBN76066.1"/>
    </source>
</evidence>
<dbReference type="OrthoDB" id="10263782at2759"/>
<name>D8LKC1_ECTSI</name>
<gene>
    <name evidence="1" type="ORF">Esi_0292_0034</name>
</gene>
<dbReference type="AlphaFoldDB" id="D8LKC1"/>
<sequence>MLSGGTKVYSEVEGMQLLLQYQVMNAGNCKVLLHPQWGSAVYPASLFCTAPSDLVQRLLDERLVPRPAPEPA</sequence>
<dbReference type="EMBL" id="FN649727">
    <property type="protein sequence ID" value="CBN76066.1"/>
    <property type="molecule type" value="Genomic_DNA"/>
</dbReference>
<reference evidence="1 2" key="1">
    <citation type="journal article" date="2010" name="Nature">
        <title>The Ectocarpus genome and the independent evolution of multicellularity in brown algae.</title>
        <authorList>
            <person name="Cock J.M."/>
            <person name="Sterck L."/>
            <person name="Rouze P."/>
            <person name="Scornet D."/>
            <person name="Allen A.E."/>
            <person name="Amoutzias G."/>
            <person name="Anthouard V."/>
            <person name="Artiguenave F."/>
            <person name="Aury J.M."/>
            <person name="Badger J.H."/>
            <person name="Beszteri B."/>
            <person name="Billiau K."/>
            <person name="Bonnet E."/>
            <person name="Bothwell J.H."/>
            <person name="Bowler C."/>
            <person name="Boyen C."/>
            <person name="Brownlee C."/>
            <person name="Carrano C.J."/>
            <person name="Charrier B."/>
            <person name="Cho G.Y."/>
            <person name="Coelho S.M."/>
            <person name="Collen J."/>
            <person name="Corre E."/>
            <person name="Da Silva C."/>
            <person name="Delage L."/>
            <person name="Delaroque N."/>
            <person name="Dittami S.M."/>
            <person name="Doulbeau S."/>
            <person name="Elias M."/>
            <person name="Farnham G."/>
            <person name="Gachon C.M."/>
            <person name="Gschloessl B."/>
            <person name="Heesch S."/>
            <person name="Jabbari K."/>
            <person name="Jubin C."/>
            <person name="Kawai H."/>
            <person name="Kimura K."/>
            <person name="Kloareg B."/>
            <person name="Kupper F.C."/>
            <person name="Lang D."/>
            <person name="Le Bail A."/>
            <person name="Leblanc C."/>
            <person name="Lerouge P."/>
            <person name="Lohr M."/>
            <person name="Lopez P.J."/>
            <person name="Martens C."/>
            <person name="Maumus F."/>
            <person name="Michel G."/>
            <person name="Miranda-Saavedra D."/>
            <person name="Morales J."/>
            <person name="Moreau H."/>
            <person name="Motomura T."/>
            <person name="Nagasato C."/>
            <person name="Napoli C.A."/>
            <person name="Nelson D.R."/>
            <person name="Nyvall-Collen P."/>
            <person name="Peters A.F."/>
            <person name="Pommier C."/>
            <person name="Potin P."/>
            <person name="Poulain J."/>
            <person name="Quesneville H."/>
            <person name="Read B."/>
            <person name="Rensing S.A."/>
            <person name="Ritter A."/>
            <person name="Rousvoal S."/>
            <person name="Samanta M."/>
            <person name="Samson G."/>
            <person name="Schroeder D.C."/>
            <person name="Segurens B."/>
            <person name="Strittmatter M."/>
            <person name="Tonon T."/>
            <person name="Tregear J.W."/>
            <person name="Valentin K."/>
            <person name="von Dassow P."/>
            <person name="Yamagishi T."/>
            <person name="Van de Peer Y."/>
            <person name="Wincker P."/>
        </authorList>
    </citation>
    <scope>NUCLEOTIDE SEQUENCE [LARGE SCALE GENOMIC DNA]</scope>
    <source>
        <strain evidence="2">Ec32 / CCAP1310/4</strain>
    </source>
</reference>
<dbReference type="EMBL" id="FN648478">
    <property type="protein sequence ID" value="CBN76066.1"/>
    <property type="molecule type" value="Genomic_DNA"/>
</dbReference>
<dbReference type="eggNOG" id="ENOG502SEMT">
    <property type="taxonomic scope" value="Eukaryota"/>
</dbReference>